<dbReference type="InterPro" id="IPR011547">
    <property type="entry name" value="SLC26A/SulP_dom"/>
</dbReference>
<feature type="transmembrane region" description="Helical" evidence="5">
    <location>
        <begin position="538"/>
        <end position="566"/>
    </location>
</feature>
<dbReference type="OrthoDB" id="288203at2759"/>
<dbReference type="EMBL" id="CAAE01014752">
    <property type="protein sequence ID" value="CAG04906.1"/>
    <property type="molecule type" value="Genomic_DNA"/>
</dbReference>
<dbReference type="KEGG" id="tng:GSTEN00024764G001"/>
<comment type="caution">
    <text evidence="7">The sequence shown here is derived from an EMBL/GenBank/DDBJ whole genome shotgun (WGS) entry which is preliminary data.</text>
</comment>
<organism evidence="7">
    <name type="scientific">Tetraodon nigroviridis</name>
    <name type="common">Spotted green pufferfish</name>
    <name type="synonym">Chelonodon nigroviridis</name>
    <dbReference type="NCBI Taxonomy" id="99883"/>
    <lineage>
        <taxon>Eukaryota</taxon>
        <taxon>Metazoa</taxon>
        <taxon>Chordata</taxon>
        <taxon>Craniata</taxon>
        <taxon>Vertebrata</taxon>
        <taxon>Euteleostomi</taxon>
        <taxon>Actinopterygii</taxon>
        <taxon>Neopterygii</taxon>
        <taxon>Teleostei</taxon>
        <taxon>Neoteleostei</taxon>
        <taxon>Acanthomorphata</taxon>
        <taxon>Eupercaria</taxon>
        <taxon>Tetraodontiformes</taxon>
        <taxon>Tetradontoidea</taxon>
        <taxon>Tetraodontidae</taxon>
        <taxon>Tetraodon</taxon>
    </lineage>
</organism>
<dbReference type="GO" id="GO:0016020">
    <property type="term" value="C:membrane"/>
    <property type="evidence" value="ECO:0007669"/>
    <property type="project" value="UniProtKB-SubCell"/>
</dbReference>
<proteinExistence type="predicted"/>
<dbReference type="PROSITE" id="PS50801">
    <property type="entry name" value="STAS"/>
    <property type="match status" value="1"/>
</dbReference>
<reference evidence="7" key="2">
    <citation type="submission" date="2004-02" db="EMBL/GenBank/DDBJ databases">
        <authorList>
            <consortium name="Genoscope"/>
            <consortium name="Whitehead Institute Centre for Genome Research"/>
        </authorList>
    </citation>
    <scope>NUCLEOTIDE SEQUENCE</scope>
</reference>
<evidence type="ECO:0000256" key="4">
    <source>
        <dbReference type="ARBA" id="ARBA00023136"/>
    </source>
</evidence>
<feature type="transmembrane region" description="Helical" evidence="5">
    <location>
        <begin position="417"/>
        <end position="440"/>
    </location>
</feature>
<evidence type="ECO:0000313" key="7">
    <source>
        <dbReference type="EMBL" id="CAG04906.1"/>
    </source>
</evidence>
<comment type="subcellular location">
    <subcellularLocation>
        <location evidence="1">Membrane</location>
        <topology evidence="1">Multi-pass membrane protein</topology>
    </subcellularLocation>
</comment>
<protein>
    <submittedName>
        <fullName evidence="7">(spotted green pufferfish) hypothetical protein</fullName>
    </submittedName>
</protein>
<accession>Q4S376</accession>
<feature type="non-terminal residue" evidence="7">
    <location>
        <position position="1"/>
    </location>
</feature>
<evidence type="ECO:0000259" key="6">
    <source>
        <dbReference type="PROSITE" id="PS50801"/>
    </source>
</evidence>
<dbReference type="PROSITE" id="PS01130">
    <property type="entry name" value="SLC26A"/>
    <property type="match status" value="1"/>
</dbReference>
<reference evidence="7" key="1">
    <citation type="journal article" date="2004" name="Nature">
        <title>Genome duplication in the teleost fish Tetraodon nigroviridis reveals the early vertebrate proto-karyotype.</title>
        <authorList>
            <person name="Jaillon O."/>
            <person name="Aury J.-M."/>
            <person name="Brunet F."/>
            <person name="Petit J.-L."/>
            <person name="Stange-Thomann N."/>
            <person name="Mauceli E."/>
            <person name="Bouneau L."/>
            <person name="Fischer C."/>
            <person name="Ozouf-Costaz C."/>
            <person name="Bernot A."/>
            <person name="Nicaud S."/>
            <person name="Jaffe D."/>
            <person name="Fisher S."/>
            <person name="Lutfalla G."/>
            <person name="Dossat C."/>
            <person name="Segurens B."/>
            <person name="Dasilva C."/>
            <person name="Salanoubat M."/>
            <person name="Levy M."/>
            <person name="Boudet N."/>
            <person name="Castellano S."/>
            <person name="Anthouard V."/>
            <person name="Jubin C."/>
            <person name="Castelli V."/>
            <person name="Katinka M."/>
            <person name="Vacherie B."/>
            <person name="Biemont C."/>
            <person name="Skalli Z."/>
            <person name="Cattolico L."/>
            <person name="Poulain J."/>
            <person name="De Berardinis V."/>
            <person name="Cruaud C."/>
            <person name="Duprat S."/>
            <person name="Brottier P."/>
            <person name="Coutanceau J.-P."/>
            <person name="Gouzy J."/>
            <person name="Parra G."/>
            <person name="Lardier G."/>
            <person name="Chapple C."/>
            <person name="McKernan K.J."/>
            <person name="McEwan P."/>
            <person name="Bosak S."/>
            <person name="Kellis M."/>
            <person name="Volff J.-N."/>
            <person name="Guigo R."/>
            <person name="Zody M.C."/>
            <person name="Mesirov J."/>
            <person name="Lindblad-Toh K."/>
            <person name="Birren B."/>
            <person name="Nusbaum C."/>
            <person name="Kahn D."/>
            <person name="Robinson-Rechavi M."/>
            <person name="Laudet V."/>
            <person name="Schachter V."/>
            <person name="Quetier F."/>
            <person name="Saurin W."/>
            <person name="Scarpelli C."/>
            <person name="Wincker P."/>
            <person name="Lander E.S."/>
            <person name="Weissenbach J."/>
            <person name="Roest Crollius H."/>
        </authorList>
    </citation>
    <scope>NUCLEOTIDE SEQUENCE [LARGE SCALE GENOMIC DNA]</scope>
</reference>
<feature type="transmembrane region" description="Helical" evidence="5">
    <location>
        <begin position="226"/>
        <end position="249"/>
    </location>
</feature>
<keyword evidence="4 5" id="KW-0472">Membrane</keyword>
<dbReference type="Pfam" id="PF00916">
    <property type="entry name" value="Sulfate_transp"/>
    <property type="match status" value="3"/>
</dbReference>
<feature type="domain" description="STAS" evidence="6">
    <location>
        <begin position="594"/>
        <end position="749"/>
    </location>
</feature>
<dbReference type="InterPro" id="IPR036513">
    <property type="entry name" value="STAS_dom_sf"/>
</dbReference>
<dbReference type="SUPFAM" id="SSF52091">
    <property type="entry name" value="SpoIIaa-like"/>
    <property type="match status" value="1"/>
</dbReference>
<evidence type="ECO:0000256" key="3">
    <source>
        <dbReference type="ARBA" id="ARBA00022989"/>
    </source>
</evidence>
<evidence type="ECO:0000256" key="1">
    <source>
        <dbReference type="ARBA" id="ARBA00004141"/>
    </source>
</evidence>
<dbReference type="PANTHER" id="PTHR11814">
    <property type="entry name" value="SULFATE TRANSPORTER"/>
    <property type="match status" value="1"/>
</dbReference>
<dbReference type="Gene3D" id="3.30.750.24">
    <property type="entry name" value="STAS domain"/>
    <property type="match status" value="1"/>
</dbReference>
<evidence type="ECO:0000256" key="5">
    <source>
        <dbReference type="SAM" id="Phobius"/>
    </source>
</evidence>
<sequence length="759" mass="82535">PLLERQSRQRPSAVSALKSKLKSGVSCSASRVRSTLTGFFPVVRWLPKYKLREYIWGDVMSGMIVGIILVPQAIAYCLLAGVEPIYGLYTSFYANIIYFLMGTSRHVSVGIFSLMSLMVGQVVDKELFLAGFDLNEDSPTTASDLFNATLGLNSTSEVHTVELMGVQCGKACYAISVASALTFLAGVYQVNSWILTSPPVRGATSAGFISICWLDTRTCAVLQPSVLFLALPQVLMAVFQLGFVSVFLSSPMLDGFATGASFTILTVQAKYLLGLKIPRHQGYGTVVITWINIFSNIHKTNLCDLITSAICISVLVAGKEIQERFKDRLKIPLPTELVVVAGATLASHYGELNRRYSSSVSGHIPTGFIPPQVPSFSLMPRVALDAIPLAVISFAFTVSLSEMFAKKNGYTVRPNQEMLAIGFCNIIPSFFHCFTTSAALAKTMVKDSTGCQTQVSNMSRSQTVDAPGQFGPNAVLAPPQVSSLISALVVLFILLFFAPFFYDLQKCVLACIIIVSLRGALRKFKDVPSKWRSSRNDAVVWLVTMAATALVSVELGLLVGIVFSMICVIFKIQTPAVSLLGRADGTELYEDVEEYQNLTSPPGVQVFRFQAPLYYANKDVFLKSLYRAVGVEPFLELTRRKKSQKKKTANQEKVNGAKSNGEAAVSLQAELRFHTIVLDCSAVPFVDSSGLSTLKGLLKEYKDVGVSVLFCGCNASVIDAMKKAQVFGKNDKDMSSLLFYTVHGAVLHANASFTEAQSS</sequence>
<dbReference type="CDD" id="cd07042">
    <property type="entry name" value="STAS_SulP_like_sulfate_transporter"/>
    <property type="match status" value="1"/>
</dbReference>
<keyword evidence="3 5" id="KW-1133">Transmembrane helix</keyword>
<feature type="transmembrane region" description="Helical" evidence="5">
    <location>
        <begin position="54"/>
        <end position="76"/>
    </location>
</feature>
<feature type="non-terminal residue" evidence="7">
    <location>
        <position position="759"/>
    </location>
</feature>
<dbReference type="InterPro" id="IPR018045">
    <property type="entry name" value="S04_transporter_CS"/>
</dbReference>
<feature type="transmembrane region" description="Helical" evidence="5">
    <location>
        <begin position="484"/>
        <end position="517"/>
    </location>
</feature>
<feature type="transmembrane region" description="Helical" evidence="5">
    <location>
        <begin position="386"/>
        <end position="405"/>
    </location>
</feature>
<gene>
    <name evidence="7" type="ORF">GSTENG00024764001</name>
</gene>
<dbReference type="GO" id="GO:0008271">
    <property type="term" value="F:secondary active sulfate transmembrane transporter activity"/>
    <property type="evidence" value="ECO:0007669"/>
    <property type="project" value="InterPro"/>
</dbReference>
<evidence type="ECO:0000256" key="2">
    <source>
        <dbReference type="ARBA" id="ARBA00022692"/>
    </source>
</evidence>
<dbReference type="AlphaFoldDB" id="Q4S376"/>
<dbReference type="Pfam" id="PF01740">
    <property type="entry name" value="STAS"/>
    <property type="match status" value="1"/>
</dbReference>
<dbReference type="InterPro" id="IPR001902">
    <property type="entry name" value="SLC26A/SulP_fam"/>
</dbReference>
<keyword evidence="2 5" id="KW-0812">Transmembrane</keyword>
<dbReference type="InterPro" id="IPR002645">
    <property type="entry name" value="STAS_dom"/>
</dbReference>
<name>Q4S376_TETNG</name>